<comment type="caution">
    <text evidence="2">The sequence shown here is derived from an EMBL/GenBank/DDBJ whole genome shotgun (WGS) entry which is preliminary data.</text>
</comment>
<dbReference type="SMART" id="SM00642">
    <property type="entry name" value="Aamy"/>
    <property type="match status" value="1"/>
</dbReference>
<dbReference type="GO" id="GO:0005975">
    <property type="term" value="P:carbohydrate metabolic process"/>
    <property type="evidence" value="ECO:0007669"/>
    <property type="project" value="InterPro"/>
</dbReference>
<dbReference type="RefSeq" id="WP_303685837.1">
    <property type="nucleotide sequence ID" value="NZ_CAJXYO010000035.1"/>
</dbReference>
<dbReference type="GO" id="GO:0016829">
    <property type="term" value="F:lyase activity"/>
    <property type="evidence" value="ECO:0007669"/>
    <property type="project" value="UniProtKB-KW"/>
</dbReference>
<feature type="domain" description="Glycosyl hydrolase family 13 catalytic" evidence="1">
    <location>
        <begin position="39"/>
        <end position="384"/>
    </location>
</feature>
<dbReference type="PANTHER" id="PTHR47786:SF2">
    <property type="entry name" value="GLYCOSYL HYDROLASE FAMILY 13 CATALYTIC DOMAIN-CONTAINING PROTEIN"/>
    <property type="match status" value="1"/>
</dbReference>
<protein>
    <submittedName>
        <fullName evidence="2">Alpha-amlyase</fullName>
    </submittedName>
</protein>
<evidence type="ECO:0000259" key="1">
    <source>
        <dbReference type="SMART" id="SM00642"/>
    </source>
</evidence>
<reference evidence="3" key="1">
    <citation type="journal article" date="2017" name="Proc. Natl. Acad. Sci. U.S.A.">
        <title>Simulation of Deepwater Horizon oil plume reveals substrate specialization within a complex community of hydrocarbon-degraders.</title>
        <authorList>
            <person name="Hu P."/>
            <person name="Dubinsky E.A."/>
            <person name="Probst A.J."/>
            <person name="Wang J."/>
            <person name="Sieber C.M.K."/>
            <person name="Tom L.M."/>
            <person name="Gardinali P."/>
            <person name="Banfield J.F."/>
            <person name="Atlas R.M."/>
            <person name="Andersen G.L."/>
        </authorList>
    </citation>
    <scope>NUCLEOTIDE SEQUENCE [LARGE SCALE GENOMIC DNA]</scope>
</reference>
<dbReference type="CDD" id="cd11313">
    <property type="entry name" value="AmyAc_arch_bac_AmyA"/>
    <property type="match status" value="1"/>
</dbReference>
<dbReference type="Gene3D" id="2.60.40.1180">
    <property type="entry name" value="Golgi alpha-mannosidase II"/>
    <property type="match status" value="1"/>
</dbReference>
<accession>A0A1Z8B9A9</accession>
<dbReference type="Pfam" id="PF16657">
    <property type="entry name" value="Malt_amylase_C"/>
    <property type="match status" value="1"/>
</dbReference>
<dbReference type="Pfam" id="PF00128">
    <property type="entry name" value="Alpha-amylase"/>
    <property type="match status" value="1"/>
</dbReference>
<sequence>MKKYILGLLTLTLIFACKEDKKETVEVAKTEEVTYSPIQDEDLENAIIYEANIRQYSPEGTFNEFTKDIPQLKELGVKVIWLMPVFPISEKNRKAQGDLLVEDIKDPKEREKYLGSYYAVADYEKVNPDLGTQADLMKLVETAHENGMYVILDWVANHTGWDNVWIKQYPDFYTRDDKGNMMHPAGTDWTDTADLNYDNRDLWDRMTKAMSHWVTEYGIDGFRCDVAHEVPTEFWNYATAQLQDQKPLFMLAESEKKDLFKQSFDMGYNWEGHHIMNELAQGKASVDKWDEYMDRNANNYEKDDILMNFITNHDENSWNGSVNERMGNKAQTMLAFSYMIPGMPLIYSGQEYDMDYRLKFFEKDTIPKTKGKTWEIMKKLGALKANNPALNGGKNAASYTRLKTSDDTSIYAIKREKDGETIFYVANFSEDRQNVKVEGLEGTISDALRGGSTKFTDENRLDLPPYGYRIFILQK</sequence>
<evidence type="ECO:0000313" key="3">
    <source>
        <dbReference type="Proteomes" id="UP000196102"/>
    </source>
</evidence>
<dbReference type="PROSITE" id="PS51257">
    <property type="entry name" value="PROKAR_LIPOPROTEIN"/>
    <property type="match status" value="1"/>
</dbReference>
<dbReference type="InterPro" id="IPR013780">
    <property type="entry name" value="Glyco_hydro_b"/>
</dbReference>
<keyword evidence="2" id="KW-0456">Lyase</keyword>
<dbReference type="SUPFAM" id="SSF51011">
    <property type="entry name" value="Glycosyl hydrolase domain"/>
    <property type="match status" value="1"/>
</dbReference>
<dbReference type="InterPro" id="IPR006047">
    <property type="entry name" value="GH13_cat_dom"/>
</dbReference>
<dbReference type="EMBL" id="MAAX01000044">
    <property type="protein sequence ID" value="OUS19181.1"/>
    <property type="molecule type" value="Genomic_DNA"/>
</dbReference>
<dbReference type="PANTHER" id="PTHR47786">
    <property type="entry name" value="ALPHA-1,4-GLUCAN:MALTOSE-1-PHOSPHATE MALTOSYLTRANSFERASE"/>
    <property type="match status" value="1"/>
</dbReference>
<organism evidence="2 3">
    <name type="scientific">Nonlabens dokdonensis</name>
    <dbReference type="NCBI Taxonomy" id="328515"/>
    <lineage>
        <taxon>Bacteria</taxon>
        <taxon>Pseudomonadati</taxon>
        <taxon>Bacteroidota</taxon>
        <taxon>Flavobacteriia</taxon>
        <taxon>Flavobacteriales</taxon>
        <taxon>Flavobacteriaceae</taxon>
        <taxon>Nonlabens</taxon>
    </lineage>
</organism>
<proteinExistence type="predicted"/>
<dbReference type="AlphaFoldDB" id="A0A1Z8B9A9"/>
<dbReference type="Gene3D" id="3.20.20.80">
    <property type="entry name" value="Glycosidases"/>
    <property type="match status" value="1"/>
</dbReference>
<name>A0A1Z8B9A9_9FLAO</name>
<gene>
    <name evidence="2" type="ORF">A9Q93_02650</name>
</gene>
<dbReference type="SUPFAM" id="SSF51445">
    <property type="entry name" value="(Trans)glycosidases"/>
    <property type="match status" value="1"/>
</dbReference>
<dbReference type="InterPro" id="IPR032091">
    <property type="entry name" value="Malt_amylase-like_C"/>
</dbReference>
<evidence type="ECO:0000313" key="2">
    <source>
        <dbReference type="EMBL" id="OUS19181.1"/>
    </source>
</evidence>
<dbReference type="Proteomes" id="UP000196102">
    <property type="component" value="Unassembled WGS sequence"/>
</dbReference>
<dbReference type="InterPro" id="IPR017853">
    <property type="entry name" value="GH"/>
</dbReference>